<evidence type="ECO:0000313" key="4">
    <source>
        <dbReference type="Proteomes" id="UP000268291"/>
    </source>
</evidence>
<sequence>MNSDTIGYSPDEIDLSLSTRAARLKWVIAVSADLPSGRATNAAVCVAATTIGAVAGLLGPDVEDAEGRSHPGLPWTGCTVLAATHEQLETIARKASAAADVFVADMPALGQATRVYDEYVAAMAQTSAEQLEPLAVSIVGPRNRVDRLVGSLPLLP</sequence>
<dbReference type="RefSeq" id="WP_106564100.1">
    <property type="nucleotide sequence ID" value="NZ_PYAU01000001.1"/>
</dbReference>
<comment type="caution">
    <text evidence="1">The sequence shown here is derived from an EMBL/GenBank/DDBJ whole genome shotgun (WGS) entry which is preliminary data.</text>
</comment>
<evidence type="ECO:0000313" key="2">
    <source>
        <dbReference type="EMBL" id="RUQ86370.1"/>
    </source>
</evidence>
<evidence type="ECO:0000313" key="3">
    <source>
        <dbReference type="Proteomes" id="UP000241203"/>
    </source>
</evidence>
<evidence type="ECO:0000313" key="1">
    <source>
        <dbReference type="EMBL" id="PSL39198.1"/>
    </source>
</evidence>
<accession>A0A2P8GZ07</accession>
<dbReference type="Gene3D" id="3.40.1490.10">
    <property type="entry name" value="Bit1"/>
    <property type="match status" value="1"/>
</dbReference>
<reference evidence="2 4" key="2">
    <citation type="submission" date="2018-12" db="EMBL/GenBank/DDBJ databases">
        <authorList>
            <person name="hu s."/>
            <person name="Xu Y."/>
            <person name="Xu B."/>
            <person name="Li F."/>
        </authorList>
    </citation>
    <scope>NUCLEOTIDE SEQUENCE [LARGE SCALE GENOMIC DNA]</scope>
    <source>
        <strain evidence="2 4">KSW2-17</strain>
    </source>
</reference>
<dbReference type="Pfam" id="PF09391">
    <property type="entry name" value="DUF2000"/>
    <property type="match status" value="1"/>
</dbReference>
<dbReference type="InterPro" id="IPR018988">
    <property type="entry name" value="DUF2000"/>
</dbReference>
<dbReference type="Proteomes" id="UP000268291">
    <property type="component" value="Unassembled WGS sequence"/>
</dbReference>
<dbReference type="OrthoDB" id="3692042at2"/>
<proteinExistence type="predicted"/>
<dbReference type="EMBL" id="RZGY01000001">
    <property type="protein sequence ID" value="RUQ86370.1"/>
    <property type="molecule type" value="Genomic_DNA"/>
</dbReference>
<dbReference type="SUPFAM" id="SSF102462">
    <property type="entry name" value="Peptidyl-tRNA hydrolase II"/>
    <property type="match status" value="1"/>
</dbReference>
<name>A0A2P8GZ07_9MICO</name>
<dbReference type="Proteomes" id="UP000241203">
    <property type="component" value="Unassembled WGS sequence"/>
</dbReference>
<protein>
    <submittedName>
        <fullName evidence="2">DUF2000 domain-containing protein</fullName>
    </submittedName>
    <submittedName>
        <fullName evidence="1">Uncharacterized protein DUF2000</fullName>
    </submittedName>
</protein>
<keyword evidence="4" id="KW-1185">Reference proteome</keyword>
<dbReference type="InterPro" id="IPR023476">
    <property type="entry name" value="Pep_tRNA_hydro_II_dom_sf"/>
</dbReference>
<gene>
    <name evidence="1" type="ORF">CLV49_2832</name>
    <name evidence="2" type="ORF">ELQ93_05080</name>
</gene>
<organism evidence="1 3">
    <name type="scientific">Labedella gwakjiensis</name>
    <dbReference type="NCBI Taxonomy" id="390269"/>
    <lineage>
        <taxon>Bacteria</taxon>
        <taxon>Bacillati</taxon>
        <taxon>Actinomycetota</taxon>
        <taxon>Actinomycetes</taxon>
        <taxon>Micrococcales</taxon>
        <taxon>Microbacteriaceae</taxon>
        <taxon>Labedella</taxon>
    </lineage>
</organism>
<dbReference type="EMBL" id="PYAU01000001">
    <property type="protein sequence ID" value="PSL39198.1"/>
    <property type="molecule type" value="Genomic_DNA"/>
</dbReference>
<dbReference type="AlphaFoldDB" id="A0A2P8GZ07"/>
<reference evidence="1 3" key="1">
    <citation type="submission" date="2018-03" db="EMBL/GenBank/DDBJ databases">
        <title>Genomic Encyclopedia of Archaeal and Bacterial Type Strains, Phase II (KMG-II): from individual species to whole genera.</title>
        <authorList>
            <person name="Goeker M."/>
        </authorList>
    </citation>
    <scope>NUCLEOTIDE SEQUENCE [LARGE SCALE GENOMIC DNA]</scope>
    <source>
        <strain evidence="1 3">DSM 21548</strain>
    </source>
</reference>